<evidence type="ECO:0000256" key="2">
    <source>
        <dbReference type="ARBA" id="ARBA00022490"/>
    </source>
</evidence>
<keyword evidence="11" id="KW-0012">Acyltransferase</keyword>
<keyword evidence="5 10" id="KW-0443">Lipid metabolism</keyword>
<evidence type="ECO:0000256" key="6">
    <source>
        <dbReference type="ARBA" id="ARBA00023209"/>
    </source>
</evidence>
<dbReference type="PANTHER" id="PTHR30100:SF1">
    <property type="entry name" value="PHOSPHATE ACYLTRANSFERASE"/>
    <property type="match status" value="1"/>
</dbReference>
<dbReference type="GO" id="GO:0008654">
    <property type="term" value="P:phospholipid biosynthetic process"/>
    <property type="evidence" value="ECO:0007669"/>
    <property type="project" value="UniProtKB-KW"/>
</dbReference>
<evidence type="ECO:0000256" key="5">
    <source>
        <dbReference type="ARBA" id="ARBA00023098"/>
    </source>
</evidence>
<reference evidence="11 12" key="1">
    <citation type="submission" date="2018-05" db="EMBL/GenBank/DDBJ databases">
        <title>A metagenomic window into the 2 km-deep terrestrial subsurface aquifer revealed taxonomically and functionally diverse microbial community comprising novel uncultured bacterial lineages.</title>
        <authorList>
            <person name="Kadnikov V.V."/>
            <person name="Mardanov A.V."/>
            <person name="Beletsky A.V."/>
            <person name="Banks D."/>
            <person name="Pimenov N.V."/>
            <person name="Frank Y.A."/>
            <person name="Karnachuk O.V."/>
            <person name="Ravin N.V."/>
        </authorList>
    </citation>
    <scope>NUCLEOTIDE SEQUENCE [LARGE SCALE GENOMIC DNA]</scope>
    <source>
        <strain evidence="11">BY</strain>
    </source>
</reference>
<evidence type="ECO:0000256" key="9">
    <source>
        <dbReference type="ARBA" id="ARBA00046608"/>
    </source>
</evidence>
<dbReference type="HAMAP" id="MF_00019">
    <property type="entry name" value="PlsX"/>
    <property type="match status" value="1"/>
</dbReference>
<dbReference type="EC" id="2.3.1.274" evidence="8 10"/>
<dbReference type="SUPFAM" id="SSF53659">
    <property type="entry name" value="Isocitrate/Isopropylmalate dehydrogenase-like"/>
    <property type="match status" value="1"/>
</dbReference>
<sequence length="369" mass="40565">MPNQFHRLRQLVRQRRRMRSVGETTIALDAMGSDHGPQVLLEGAYLAVTQYPALTVICTGPSGKLRALLRDHGWEHPRIQIEDATEVVTMHEAPSESLRKRNSSVAVAARLVSEGRAHGMVSAGNTGATMATTLLQWRTLPGISRPAISAIIPHPERPCVLLDVGANVDCKARHLRDFAIMGSVYSHYMFYRRRPRVGVLSVGEEPTKGNELVFATQELLRQTNLNFLGNAEGRDIVRGKFDVIVCDGFVGNIVLKFGEAVAEFIMESIKQQVQKSIISQLGAVAMMPALRNFKRQIDYAEYGGAPLLGVRGNCIIAHGSSHARAIKNALRVAAEMVGARVNDHIVEVMRENNLVPTKDTRTPATAHTK</sequence>
<evidence type="ECO:0000313" key="12">
    <source>
        <dbReference type="Proteomes" id="UP000262583"/>
    </source>
</evidence>
<dbReference type="InterPro" id="IPR012281">
    <property type="entry name" value="Phospholipid_synth_PlsX-like"/>
</dbReference>
<comment type="catalytic activity">
    <reaction evidence="1 10">
        <text>a fatty acyl-[ACP] + phosphate = an acyl phosphate + holo-[ACP]</text>
        <dbReference type="Rhea" id="RHEA:42292"/>
        <dbReference type="Rhea" id="RHEA-COMP:9685"/>
        <dbReference type="Rhea" id="RHEA-COMP:14125"/>
        <dbReference type="ChEBI" id="CHEBI:43474"/>
        <dbReference type="ChEBI" id="CHEBI:59918"/>
        <dbReference type="ChEBI" id="CHEBI:64479"/>
        <dbReference type="ChEBI" id="CHEBI:138651"/>
        <dbReference type="EC" id="2.3.1.274"/>
    </reaction>
</comment>
<comment type="pathway">
    <text evidence="10">Lipid metabolism; phospholipid metabolism.</text>
</comment>
<keyword evidence="3 10" id="KW-0444">Lipid biosynthesis</keyword>
<dbReference type="NCBIfam" id="TIGR00182">
    <property type="entry name" value="plsX"/>
    <property type="match status" value="1"/>
</dbReference>
<accession>A0A2Z4Y4V0</accession>
<comment type="similarity">
    <text evidence="10">Belongs to the PlsX family.</text>
</comment>
<dbReference type="Gene3D" id="3.40.718.10">
    <property type="entry name" value="Isopropylmalate Dehydrogenase"/>
    <property type="match status" value="1"/>
</dbReference>
<dbReference type="PANTHER" id="PTHR30100">
    <property type="entry name" value="FATTY ACID/PHOSPHOLIPID SYNTHESIS PROTEIN PLSX"/>
    <property type="match status" value="1"/>
</dbReference>
<proteinExistence type="inferred from homology"/>
<comment type="subunit">
    <text evidence="9 10">Homodimer. Probably interacts with PlsY.</text>
</comment>
<evidence type="ECO:0000313" key="11">
    <source>
        <dbReference type="EMBL" id="AXA36227.1"/>
    </source>
</evidence>
<evidence type="ECO:0000256" key="3">
    <source>
        <dbReference type="ARBA" id="ARBA00022516"/>
    </source>
</evidence>
<keyword evidence="4 10" id="KW-0808">Transferase</keyword>
<dbReference type="GO" id="GO:0005737">
    <property type="term" value="C:cytoplasm"/>
    <property type="evidence" value="ECO:0007669"/>
    <property type="project" value="UniProtKB-SubCell"/>
</dbReference>
<dbReference type="UniPathway" id="UPA00085"/>
<keyword evidence="2 10" id="KW-0963">Cytoplasm</keyword>
<evidence type="ECO:0000256" key="7">
    <source>
        <dbReference type="ARBA" id="ARBA00023264"/>
    </source>
</evidence>
<dbReference type="Pfam" id="PF02504">
    <property type="entry name" value="FA_synthesis"/>
    <property type="match status" value="1"/>
</dbReference>
<dbReference type="Proteomes" id="UP000262583">
    <property type="component" value="Chromosome"/>
</dbReference>
<keyword evidence="7 10" id="KW-1208">Phospholipid metabolism</keyword>
<evidence type="ECO:0000256" key="4">
    <source>
        <dbReference type="ARBA" id="ARBA00022679"/>
    </source>
</evidence>
<evidence type="ECO:0000256" key="8">
    <source>
        <dbReference type="ARBA" id="ARBA00024069"/>
    </source>
</evidence>
<protein>
    <recommendedName>
        <fullName evidence="8 10">Phosphate acyltransferase</fullName>
        <ecNumber evidence="8 10">2.3.1.274</ecNumber>
    </recommendedName>
    <alternativeName>
        <fullName evidence="10">Acyl-ACP phosphotransacylase</fullName>
    </alternativeName>
    <alternativeName>
        <fullName evidence="10">Acyl-[acyl-carrier-protein]--phosphate acyltransferase</fullName>
    </alternativeName>
    <alternativeName>
        <fullName evidence="10">Phosphate-acyl-ACP acyltransferase</fullName>
    </alternativeName>
</protein>
<dbReference type="AlphaFoldDB" id="A0A2Z4Y4V0"/>
<gene>
    <name evidence="10" type="primary">plsX</name>
    <name evidence="11" type="ORF">BRCON_1450</name>
</gene>
<dbReference type="KEGG" id="schv:BRCON_1450"/>
<dbReference type="PIRSF" id="PIRSF002465">
    <property type="entry name" value="Phsphlp_syn_PlsX"/>
    <property type="match status" value="1"/>
</dbReference>
<dbReference type="InterPro" id="IPR003664">
    <property type="entry name" value="FA_synthesis"/>
</dbReference>
<dbReference type="GO" id="GO:0043811">
    <property type="term" value="F:phosphate:acyl-[acyl carrier protein] acyltransferase activity"/>
    <property type="evidence" value="ECO:0007669"/>
    <property type="project" value="UniProtKB-UniRule"/>
</dbReference>
<comment type="subcellular location">
    <subcellularLocation>
        <location evidence="10">Cytoplasm</location>
    </subcellularLocation>
    <text evidence="10">Associated with the membrane possibly through PlsY.</text>
</comment>
<evidence type="ECO:0000256" key="10">
    <source>
        <dbReference type="HAMAP-Rule" id="MF_00019"/>
    </source>
</evidence>
<dbReference type="GO" id="GO:0006633">
    <property type="term" value="P:fatty acid biosynthetic process"/>
    <property type="evidence" value="ECO:0007669"/>
    <property type="project" value="UniProtKB-UniRule"/>
</dbReference>
<evidence type="ECO:0000256" key="1">
    <source>
        <dbReference type="ARBA" id="ARBA00001232"/>
    </source>
</evidence>
<name>A0A2Z4Y4V0_SUMC1</name>
<keyword evidence="6 10" id="KW-0594">Phospholipid biosynthesis</keyword>
<comment type="function">
    <text evidence="10">Catalyzes the reversible formation of acyl-phosphate (acyl-PO(4)) from acyl-[acyl-carrier-protein] (acyl-ACP). This enzyme utilizes acyl-ACP as fatty acyl donor, but not acyl-CoA.</text>
</comment>
<dbReference type="EMBL" id="CP030759">
    <property type="protein sequence ID" value="AXA36227.1"/>
    <property type="molecule type" value="Genomic_DNA"/>
</dbReference>
<organism evidence="11 12">
    <name type="scientific">Sumerlaea chitinivorans</name>
    <dbReference type="NCBI Taxonomy" id="2250252"/>
    <lineage>
        <taxon>Bacteria</taxon>
        <taxon>Candidatus Sumerlaeota</taxon>
        <taxon>Candidatus Sumerlaeia</taxon>
        <taxon>Candidatus Sumerlaeales</taxon>
        <taxon>Candidatus Sumerlaeaceae</taxon>
        <taxon>Candidatus Sumerlaea</taxon>
    </lineage>
</organism>